<dbReference type="EMBL" id="ML213509">
    <property type="protein sequence ID" value="TFK52697.1"/>
    <property type="molecule type" value="Genomic_DNA"/>
</dbReference>
<organism evidence="1 2">
    <name type="scientific">Heliocybe sulcata</name>
    <dbReference type="NCBI Taxonomy" id="5364"/>
    <lineage>
        <taxon>Eukaryota</taxon>
        <taxon>Fungi</taxon>
        <taxon>Dikarya</taxon>
        <taxon>Basidiomycota</taxon>
        <taxon>Agaricomycotina</taxon>
        <taxon>Agaricomycetes</taxon>
        <taxon>Gloeophyllales</taxon>
        <taxon>Gloeophyllaceae</taxon>
        <taxon>Heliocybe</taxon>
    </lineage>
</organism>
<reference evidence="1 2" key="1">
    <citation type="journal article" date="2019" name="Nat. Ecol. Evol.">
        <title>Megaphylogeny resolves global patterns of mushroom evolution.</title>
        <authorList>
            <person name="Varga T."/>
            <person name="Krizsan K."/>
            <person name="Foldi C."/>
            <person name="Dima B."/>
            <person name="Sanchez-Garcia M."/>
            <person name="Sanchez-Ramirez S."/>
            <person name="Szollosi G.J."/>
            <person name="Szarkandi J.G."/>
            <person name="Papp V."/>
            <person name="Albert L."/>
            <person name="Andreopoulos W."/>
            <person name="Angelini C."/>
            <person name="Antonin V."/>
            <person name="Barry K.W."/>
            <person name="Bougher N.L."/>
            <person name="Buchanan P."/>
            <person name="Buyck B."/>
            <person name="Bense V."/>
            <person name="Catcheside P."/>
            <person name="Chovatia M."/>
            <person name="Cooper J."/>
            <person name="Damon W."/>
            <person name="Desjardin D."/>
            <person name="Finy P."/>
            <person name="Geml J."/>
            <person name="Haridas S."/>
            <person name="Hughes K."/>
            <person name="Justo A."/>
            <person name="Karasinski D."/>
            <person name="Kautmanova I."/>
            <person name="Kiss B."/>
            <person name="Kocsube S."/>
            <person name="Kotiranta H."/>
            <person name="LaButti K.M."/>
            <person name="Lechner B.E."/>
            <person name="Liimatainen K."/>
            <person name="Lipzen A."/>
            <person name="Lukacs Z."/>
            <person name="Mihaltcheva S."/>
            <person name="Morgado L.N."/>
            <person name="Niskanen T."/>
            <person name="Noordeloos M.E."/>
            <person name="Ohm R.A."/>
            <person name="Ortiz-Santana B."/>
            <person name="Ovrebo C."/>
            <person name="Racz N."/>
            <person name="Riley R."/>
            <person name="Savchenko A."/>
            <person name="Shiryaev A."/>
            <person name="Soop K."/>
            <person name="Spirin V."/>
            <person name="Szebenyi C."/>
            <person name="Tomsovsky M."/>
            <person name="Tulloss R.E."/>
            <person name="Uehling J."/>
            <person name="Grigoriev I.V."/>
            <person name="Vagvolgyi C."/>
            <person name="Papp T."/>
            <person name="Martin F.M."/>
            <person name="Miettinen O."/>
            <person name="Hibbett D.S."/>
            <person name="Nagy L.G."/>
        </authorList>
    </citation>
    <scope>NUCLEOTIDE SEQUENCE [LARGE SCALE GENOMIC DNA]</scope>
    <source>
        <strain evidence="1 2">OMC1185</strain>
    </source>
</reference>
<proteinExistence type="predicted"/>
<evidence type="ECO:0000313" key="1">
    <source>
        <dbReference type="EMBL" id="TFK52697.1"/>
    </source>
</evidence>
<protein>
    <submittedName>
        <fullName evidence="1">Uncharacterized protein</fullName>
    </submittedName>
</protein>
<accession>A0A5C3N7D1</accession>
<dbReference type="Proteomes" id="UP000305948">
    <property type="component" value="Unassembled WGS sequence"/>
</dbReference>
<sequence>MMHDAEPTDHDDVLHYGLEKIAEGAQSATTGQFDEKPRTHWLSILTPQYTYGIATYVVVHLRSRATST</sequence>
<keyword evidence="2" id="KW-1185">Reference proteome</keyword>
<dbReference type="AlphaFoldDB" id="A0A5C3N7D1"/>
<name>A0A5C3N7D1_9AGAM</name>
<gene>
    <name evidence="1" type="ORF">OE88DRAFT_1658111</name>
</gene>
<evidence type="ECO:0000313" key="2">
    <source>
        <dbReference type="Proteomes" id="UP000305948"/>
    </source>
</evidence>